<dbReference type="RefSeq" id="WP_246256854.1">
    <property type="nucleotide sequence ID" value="NZ_CADIKM010000001.1"/>
</dbReference>
<dbReference type="GO" id="GO:0005506">
    <property type="term" value="F:iron ion binding"/>
    <property type="evidence" value="ECO:0007669"/>
    <property type="project" value="InterPro"/>
</dbReference>
<name>A0A6S7B175_9BURK</name>
<dbReference type="PROSITE" id="PS51007">
    <property type="entry name" value="CYTC"/>
    <property type="match status" value="1"/>
</dbReference>
<dbReference type="GO" id="GO:0009055">
    <property type="term" value="F:electron transfer activity"/>
    <property type="evidence" value="ECO:0007669"/>
    <property type="project" value="InterPro"/>
</dbReference>
<keyword evidence="5 6" id="KW-0408">Iron</keyword>
<evidence type="ECO:0000256" key="2">
    <source>
        <dbReference type="ARBA" id="ARBA00022617"/>
    </source>
</evidence>
<evidence type="ECO:0000259" key="7">
    <source>
        <dbReference type="PROSITE" id="PS51007"/>
    </source>
</evidence>
<dbReference type="PRINTS" id="PR00606">
    <property type="entry name" value="CYTCHROMECID"/>
</dbReference>
<evidence type="ECO:0000313" key="9">
    <source>
        <dbReference type="Proteomes" id="UP000494115"/>
    </source>
</evidence>
<organism evidence="8 9">
    <name type="scientific">Pararobbsia alpina</name>
    <dbReference type="NCBI Taxonomy" id="621374"/>
    <lineage>
        <taxon>Bacteria</taxon>
        <taxon>Pseudomonadati</taxon>
        <taxon>Pseudomonadota</taxon>
        <taxon>Betaproteobacteria</taxon>
        <taxon>Burkholderiales</taxon>
        <taxon>Burkholderiaceae</taxon>
        <taxon>Pararobbsia</taxon>
    </lineage>
</organism>
<feature type="binding site" description="covalent" evidence="6">
    <location>
        <position position="52"/>
    </location>
    <ligand>
        <name>heme c</name>
        <dbReference type="ChEBI" id="CHEBI:61717"/>
    </ligand>
</feature>
<evidence type="ECO:0000256" key="5">
    <source>
        <dbReference type="ARBA" id="ARBA00023004"/>
    </source>
</evidence>
<keyword evidence="1" id="KW-0813">Transport</keyword>
<feature type="binding site" description="covalent" evidence="6">
    <location>
        <position position="48"/>
    </location>
    <ligand>
        <name>heme c</name>
        <dbReference type="ChEBI" id="CHEBI:61717"/>
    </ligand>
</feature>
<reference evidence="8 9" key="1">
    <citation type="submission" date="2020-04" db="EMBL/GenBank/DDBJ databases">
        <authorList>
            <person name="De Canck E."/>
        </authorList>
    </citation>
    <scope>NUCLEOTIDE SEQUENCE [LARGE SCALE GENOMIC DNA]</scope>
    <source>
        <strain evidence="8 9">LMG 28138</strain>
    </source>
</reference>
<dbReference type="GO" id="GO:0020037">
    <property type="term" value="F:heme binding"/>
    <property type="evidence" value="ECO:0007669"/>
    <property type="project" value="InterPro"/>
</dbReference>
<feature type="binding site" description="covalent" evidence="6">
    <location>
        <position position="97"/>
    </location>
    <ligand>
        <name>heme c</name>
        <dbReference type="ChEBI" id="CHEBI:61717"/>
    </ligand>
</feature>
<keyword evidence="3 6" id="KW-0479">Metal-binding</keyword>
<evidence type="ECO:0000256" key="6">
    <source>
        <dbReference type="PIRSR" id="PIRSR602324-1"/>
    </source>
</evidence>
<dbReference type="Pfam" id="PF00034">
    <property type="entry name" value="Cytochrom_C"/>
    <property type="match status" value="1"/>
</dbReference>
<dbReference type="AlphaFoldDB" id="A0A6S7B175"/>
<sequence>MQAAIPTLPLRRRSRLRLAVAWTMLALPVGGVLAQSNDAQMLARKLNCMSCHAIDRPLLGPSFADIAGRYNGNPEARDYLEQKIRAGGVGVWGSAPMPANTQVDTQQAYLLVDWILQTKH</sequence>
<dbReference type="InterPro" id="IPR036909">
    <property type="entry name" value="Cyt_c-like_dom_sf"/>
</dbReference>
<proteinExistence type="predicted"/>
<dbReference type="Gene3D" id="1.10.760.10">
    <property type="entry name" value="Cytochrome c-like domain"/>
    <property type="match status" value="1"/>
</dbReference>
<keyword evidence="2 6" id="KW-0349">Heme</keyword>
<evidence type="ECO:0000256" key="3">
    <source>
        <dbReference type="ARBA" id="ARBA00022723"/>
    </source>
</evidence>
<evidence type="ECO:0000313" key="8">
    <source>
        <dbReference type="EMBL" id="CAB3776323.1"/>
    </source>
</evidence>
<feature type="domain" description="Cytochrome c" evidence="7">
    <location>
        <begin position="33"/>
        <end position="119"/>
    </location>
</feature>
<gene>
    <name evidence="8" type="ORF">LMG28138_00127</name>
</gene>
<dbReference type="SUPFAM" id="SSF46626">
    <property type="entry name" value="Cytochrome c"/>
    <property type="match status" value="1"/>
</dbReference>
<protein>
    <recommendedName>
        <fullName evidence="7">Cytochrome c domain-containing protein</fullName>
    </recommendedName>
</protein>
<keyword evidence="9" id="KW-1185">Reference proteome</keyword>
<dbReference type="Proteomes" id="UP000494115">
    <property type="component" value="Unassembled WGS sequence"/>
</dbReference>
<accession>A0A6S7B175</accession>
<evidence type="ECO:0000256" key="1">
    <source>
        <dbReference type="ARBA" id="ARBA00022448"/>
    </source>
</evidence>
<comment type="PTM">
    <text evidence="6">Binds 1 heme c group covalently per subunit.</text>
</comment>
<dbReference type="InterPro" id="IPR002324">
    <property type="entry name" value="Cyt_c_ID"/>
</dbReference>
<keyword evidence="4" id="KW-0249">Electron transport</keyword>
<dbReference type="InterPro" id="IPR009056">
    <property type="entry name" value="Cyt_c-like_dom"/>
</dbReference>
<evidence type="ECO:0000256" key="4">
    <source>
        <dbReference type="ARBA" id="ARBA00022982"/>
    </source>
</evidence>
<dbReference type="EMBL" id="CADIKM010000001">
    <property type="protein sequence ID" value="CAB3776323.1"/>
    <property type="molecule type" value="Genomic_DNA"/>
</dbReference>